<keyword evidence="3" id="KW-1003">Cell membrane</keyword>
<organism evidence="9 10">
    <name type="scientific">Candidatus Ignatzschineria merdigallinarum</name>
    <dbReference type="NCBI Taxonomy" id="2838621"/>
    <lineage>
        <taxon>Bacteria</taxon>
        <taxon>Pseudomonadati</taxon>
        <taxon>Pseudomonadota</taxon>
        <taxon>Gammaproteobacteria</taxon>
        <taxon>Cardiobacteriales</taxon>
        <taxon>Ignatzschineriaceae</taxon>
        <taxon>Ignatzschineria</taxon>
    </lineage>
</organism>
<reference evidence="9" key="1">
    <citation type="journal article" date="2021" name="PeerJ">
        <title>Extensive microbial diversity within the chicken gut microbiome revealed by metagenomics and culture.</title>
        <authorList>
            <person name="Gilroy R."/>
            <person name="Ravi A."/>
            <person name="Getino M."/>
            <person name="Pursley I."/>
            <person name="Horton D.L."/>
            <person name="Alikhan N.F."/>
            <person name="Baker D."/>
            <person name="Gharbi K."/>
            <person name="Hall N."/>
            <person name="Watson M."/>
            <person name="Adriaenssens E.M."/>
            <person name="Foster-Nyarko E."/>
            <person name="Jarju S."/>
            <person name="Secka A."/>
            <person name="Antonio M."/>
            <person name="Oren A."/>
            <person name="Chaudhuri R.R."/>
            <person name="La Ragione R."/>
            <person name="Hildebrand F."/>
            <person name="Pallen M.J."/>
        </authorList>
    </citation>
    <scope>NUCLEOTIDE SEQUENCE</scope>
    <source>
        <strain evidence="9">CHK160-9182</strain>
    </source>
</reference>
<dbReference type="EMBL" id="DXHP01000174">
    <property type="protein sequence ID" value="HIW07233.1"/>
    <property type="molecule type" value="Genomic_DNA"/>
</dbReference>
<evidence type="ECO:0000259" key="8">
    <source>
        <dbReference type="Pfam" id="PF00482"/>
    </source>
</evidence>
<feature type="transmembrane region" description="Helical" evidence="7">
    <location>
        <begin position="96"/>
        <end position="119"/>
    </location>
</feature>
<dbReference type="Proteomes" id="UP000823934">
    <property type="component" value="Unassembled WGS sequence"/>
</dbReference>
<feature type="transmembrane region" description="Helical" evidence="7">
    <location>
        <begin position="305"/>
        <end position="323"/>
    </location>
</feature>
<dbReference type="AlphaFoldDB" id="A0A9D1TUG7"/>
<keyword evidence="5 7" id="KW-1133">Transmembrane helix</keyword>
<reference evidence="9" key="2">
    <citation type="submission" date="2021-04" db="EMBL/GenBank/DDBJ databases">
        <authorList>
            <person name="Gilroy R."/>
        </authorList>
    </citation>
    <scope>NUCLEOTIDE SEQUENCE</scope>
    <source>
        <strain evidence="9">CHK160-9182</strain>
    </source>
</reference>
<feature type="transmembrane region" description="Helical" evidence="7">
    <location>
        <begin position="152"/>
        <end position="170"/>
    </location>
</feature>
<feature type="domain" description="Type II secretion system protein GspF" evidence="8">
    <location>
        <begin position="1"/>
        <end position="120"/>
    </location>
</feature>
<dbReference type="PANTHER" id="PTHR30012:SF0">
    <property type="entry name" value="TYPE II SECRETION SYSTEM PROTEIN F-RELATED"/>
    <property type="match status" value="1"/>
</dbReference>
<proteinExistence type="inferred from homology"/>
<protein>
    <submittedName>
        <fullName evidence="9">Type II secretion system F family protein</fullName>
    </submittedName>
</protein>
<comment type="caution">
    <text evidence="9">The sequence shown here is derived from an EMBL/GenBank/DDBJ whole genome shotgun (WGS) entry which is preliminary data.</text>
</comment>
<dbReference type="InterPro" id="IPR003004">
    <property type="entry name" value="GspF/PilC"/>
</dbReference>
<keyword evidence="4 7" id="KW-0812">Transmembrane</keyword>
<evidence type="ECO:0000256" key="7">
    <source>
        <dbReference type="SAM" id="Phobius"/>
    </source>
</evidence>
<dbReference type="Gene3D" id="1.20.81.30">
    <property type="entry name" value="Type II secretion system (T2SS), domain F"/>
    <property type="match status" value="2"/>
</dbReference>
<sequence length="332" mass="36303">MALLLAAGVSIIPALELLINSAKKRSLRDFLIILKEGVKAGSSISSVLIRCKSSFSTLYIALVEVGEVSGKLPEMFSYLGAIERDRLSALKSIRKALMYPMIVIVVAIGVLLFILIAVVPTFEMLYQSSGVELPIITQRVLAFSRFLLSERGGWALMYLILFIVLMRIVLRRSDHLRNQIDRKILKIPMVGELLLTSFNAGFSQVVGVMLASGIPLVKAIQLYEMGVVNTHIKRQLVSLRVALERGDSFYSVAKTQNIFSDVALTLISVGEVSGKLVAVLDRSGSYHADIVTQKVDAFIALIDPLSLLFIGGIVGVILVALYLPMFSMGMAI</sequence>
<evidence type="ECO:0000256" key="3">
    <source>
        <dbReference type="ARBA" id="ARBA00022475"/>
    </source>
</evidence>
<evidence type="ECO:0000256" key="6">
    <source>
        <dbReference type="ARBA" id="ARBA00023136"/>
    </source>
</evidence>
<accession>A0A9D1TUG7</accession>
<dbReference type="PANTHER" id="PTHR30012">
    <property type="entry name" value="GENERAL SECRETION PATHWAY PROTEIN"/>
    <property type="match status" value="1"/>
</dbReference>
<dbReference type="PRINTS" id="PR00812">
    <property type="entry name" value="BCTERIALGSPF"/>
</dbReference>
<dbReference type="InterPro" id="IPR018076">
    <property type="entry name" value="T2SS_GspF_dom"/>
</dbReference>
<gene>
    <name evidence="9" type="ORF">H9889_07930</name>
</gene>
<name>A0A9D1TUG7_9GAMM</name>
<dbReference type="InterPro" id="IPR042094">
    <property type="entry name" value="T2SS_GspF_sf"/>
</dbReference>
<feature type="domain" description="Type II secretion system protein GspF" evidence="8">
    <location>
        <begin position="202"/>
        <end position="324"/>
    </location>
</feature>
<evidence type="ECO:0000256" key="2">
    <source>
        <dbReference type="ARBA" id="ARBA00005745"/>
    </source>
</evidence>
<dbReference type="Pfam" id="PF00482">
    <property type="entry name" value="T2SSF"/>
    <property type="match status" value="2"/>
</dbReference>
<keyword evidence="6 7" id="KW-0472">Membrane</keyword>
<dbReference type="GO" id="GO:0005886">
    <property type="term" value="C:plasma membrane"/>
    <property type="evidence" value="ECO:0007669"/>
    <property type="project" value="UniProtKB-SubCell"/>
</dbReference>
<comment type="subcellular location">
    <subcellularLocation>
        <location evidence="1">Cell membrane</location>
        <topology evidence="1">Multi-pass membrane protein</topology>
    </subcellularLocation>
</comment>
<evidence type="ECO:0000256" key="5">
    <source>
        <dbReference type="ARBA" id="ARBA00022989"/>
    </source>
</evidence>
<evidence type="ECO:0000256" key="4">
    <source>
        <dbReference type="ARBA" id="ARBA00022692"/>
    </source>
</evidence>
<comment type="similarity">
    <text evidence="2">Belongs to the GSP F family.</text>
</comment>
<evidence type="ECO:0000313" key="10">
    <source>
        <dbReference type="Proteomes" id="UP000823934"/>
    </source>
</evidence>
<evidence type="ECO:0000313" key="9">
    <source>
        <dbReference type="EMBL" id="HIW07233.1"/>
    </source>
</evidence>
<evidence type="ECO:0000256" key="1">
    <source>
        <dbReference type="ARBA" id="ARBA00004651"/>
    </source>
</evidence>